<dbReference type="InterPro" id="IPR011704">
    <property type="entry name" value="ATPase_dyneun-rel_AAA"/>
</dbReference>
<keyword evidence="13" id="KW-1185">Reference proteome</keyword>
<evidence type="ECO:0000256" key="3">
    <source>
        <dbReference type="ARBA" id="ARBA00007188"/>
    </source>
</evidence>
<dbReference type="FunFam" id="3.40.50.300:FF:000764">
    <property type="entry name" value="Midasin"/>
    <property type="match status" value="1"/>
</dbReference>
<dbReference type="InterPro" id="IPR002035">
    <property type="entry name" value="VWF_A"/>
</dbReference>
<keyword evidence="6 9" id="KW-0067">ATP-binding</keyword>
<evidence type="ECO:0000256" key="10">
    <source>
        <dbReference type="SAM" id="MobiDB-lite"/>
    </source>
</evidence>
<dbReference type="Pfam" id="PF00092">
    <property type="entry name" value="VWA"/>
    <property type="match status" value="1"/>
</dbReference>
<keyword evidence="7 9" id="KW-0143">Chaperone</keyword>
<dbReference type="GO" id="GO:0000055">
    <property type="term" value="P:ribosomal large subunit export from nucleus"/>
    <property type="evidence" value="ECO:0007669"/>
    <property type="project" value="TreeGrafter"/>
</dbReference>
<feature type="compositionally biased region" description="Basic and acidic residues" evidence="10">
    <location>
        <begin position="4247"/>
        <end position="4259"/>
    </location>
</feature>
<evidence type="ECO:0000256" key="1">
    <source>
        <dbReference type="ARBA" id="ARBA00004604"/>
    </source>
</evidence>
<evidence type="ECO:0000256" key="9">
    <source>
        <dbReference type="PIRNR" id="PIRNR010340"/>
    </source>
</evidence>
<dbReference type="GO" id="GO:0005654">
    <property type="term" value="C:nucleoplasm"/>
    <property type="evidence" value="ECO:0007669"/>
    <property type="project" value="UniProtKB-SubCell"/>
</dbReference>
<feature type="compositionally biased region" description="Basic and acidic residues" evidence="10">
    <location>
        <begin position="4131"/>
        <end position="4141"/>
    </location>
</feature>
<evidence type="ECO:0000256" key="8">
    <source>
        <dbReference type="ARBA" id="ARBA00023242"/>
    </source>
</evidence>
<feature type="compositionally biased region" description="Acidic residues" evidence="10">
    <location>
        <begin position="4219"/>
        <end position="4228"/>
    </location>
</feature>
<dbReference type="InterPro" id="IPR027417">
    <property type="entry name" value="P-loop_NTPase"/>
</dbReference>
<dbReference type="PANTHER" id="PTHR48103:SF2">
    <property type="entry name" value="MIDASIN"/>
    <property type="match status" value="1"/>
</dbReference>
<evidence type="ECO:0000256" key="4">
    <source>
        <dbReference type="ARBA" id="ARBA00017143"/>
    </source>
</evidence>
<feature type="domain" description="VWFA" evidence="11">
    <location>
        <begin position="4628"/>
        <end position="4821"/>
    </location>
</feature>
<feature type="compositionally biased region" description="Basic and acidic residues" evidence="10">
    <location>
        <begin position="4201"/>
        <end position="4218"/>
    </location>
</feature>
<dbReference type="GO" id="GO:0030687">
    <property type="term" value="C:preribosome, large subunit precursor"/>
    <property type="evidence" value="ECO:0007669"/>
    <property type="project" value="TreeGrafter"/>
</dbReference>
<dbReference type="SUPFAM" id="SSF53300">
    <property type="entry name" value="vWA-like"/>
    <property type="match status" value="1"/>
</dbReference>
<dbReference type="Proteomes" id="UP000075809">
    <property type="component" value="Unassembled WGS sequence"/>
</dbReference>
<name>A0A151XGT3_9HYME</name>
<feature type="compositionally biased region" description="Basic and acidic residues" evidence="10">
    <location>
        <begin position="4427"/>
        <end position="4484"/>
    </location>
</feature>
<evidence type="ECO:0000256" key="6">
    <source>
        <dbReference type="ARBA" id="ARBA00022840"/>
    </source>
</evidence>
<feature type="compositionally biased region" description="Acidic residues" evidence="10">
    <location>
        <begin position="4295"/>
        <end position="4306"/>
    </location>
</feature>
<organism evidence="12 13">
    <name type="scientific">Mycetomoellerius zeteki</name>
    <dbReference type="NCBI Taxonomy" id="64791"/>
    <lineage>
        <taxon>Eukaryota</taxon>
        <taxon>Metazoa</taxon>
        <taxon>Ecdysozoa</taxon>
        <taxon>Arthropoda</taxon>
        <taxon>Hexapoda</taxon>
        <taxon>Insecta</taxon>
        <taxon>Pterygota</taxon>
        <taxon>Neoptera</taxon>
        <taxon>Endopterygota</taxon>
        <taxon>Hymenoptera</taxon>
        <taxon>Apocrita</taxon>
        <taxon>Aculeata</taxon>
        <taxon>Formicoidea</taxon>
        <taxon>Formicidae</taxon>
        <taxon>Myrmicinae</taxon>
        <taxon>Mycetomoellerius</taxon>
    </lineage>
</organism>
<dbReference type="InterPro" id="IPR040848">
    <property type="entry name" value="AAA_lid_7"/>
</dbReference>
<dbReference type="InterPro" id="IPR012099">
    <property type="entry name" value="Midasin"/>
</dbReference>
<dbReference type="EMBL" id="KQ982138">
    <property type="protein sequence ID" value="KYQ59609.1"/>
    <property type="molecule type" value="Genomic_DNA"/>
</dbReference>
<evidence type="ECO:0000259" key="11">
    <source>
        <dbReference type="PROSITE" id="PS50234"/>
    </source>
</evidence>
<feature type="compositionally biased region" description="Basic and acidic residues" evidence="10">
    <location>
        <begin position="4085"/>
        <end position="4124"/>
    </location>
</feature>
<evidence type="ECO:0000256" key="7">
    <source>
        <dbReference type="ARBA" id="ARBA00023186"/>
    </source>
</evidence>
<dbReference type="Gene3D" id="3.40.50.300">
    <property type="entry name" value="P-loop containing nucleotide triphosphate hydrolases"/>
    <property type="match status" value="6"/>
</dbReference>
<dbReference type="Pfam" id="PF17867">
    <property type="entry name" value="AAA_lid_7"/>
    <property type="match status" value="3"/>
</dbReference>
<protein>
    <recommendedName>
        <fullName evidence="4 9">Midasin</fullName>
    </recommendedName>
</protein>
<dbReference type="FunFam" id="3.40.50.300:FF:004102">
    <property type="entry name" value="Uncharacterized protein"/>
    <property type="match status" value="1"/>
</dbReference>
<dbReference type="Gene3D" id="3.40.50.410">
    <property type="entry name" value="von Willebrand factor, type A domain"/>
    <property type="match status" value="1"/>
</dbReference>
<dbReference type="FunFam" id="3.40.50.300:FF:000142">
    <property type="entry name" value="Midasin"/>
    <property type="match status" value="1"/>
</dbReference>
<dbReference type="GO" id="GO:0005524">
    <property type="term" value="F:ATP binding"/>
    <property type="evidence" value="ECO:0007669"/>
    <property type="project" value="UniProtKB-KW"/>
</dbReference>
<dbReference type="PIRSF" id="PIRSF010340">
    <property type="entry name" value="Midasin"/>
    <property type="match status" value="1"/>
</dbReference>
<feature type="compositionally biased region" description="Basic and acidic residues" evidence="10">
    <location>
        <begin position="4393"/>
        <end position="4409"/>
    </location>
</feature>
<dbReference type="FunFam" id="3.40.50.300:FF:000582">
    <property type="entry name" value="Midasin"/>
    <property type="match status" value="1"/>
</dbReference>
<dbReference type="PROSITE" id="PS50234">
    <property type="entry name" value="VWFA"/>
    <property type="match status" value="1"/>
</dbReference>
<feature type="compositionally biased region" description="Acidic residues" evidence="10">
    <location>
        <begin position="4142"/>
        <end position="4156"/>
    </location>
</feature>
<keyword evidence="8 9" id="KW-0539">Nucleus</keyword>
<dbReference type="Pfam" id="PF17865">
    <property type="entry name" value="AAA_lid_5"/>
    <property type="match status" value="1"/>
</dbReference>
<dbReference type="STRING" id="64791.A0A151XGT3"/>
<dbReference type="InterPro" id="IPR036465">
    <property type="entry name" value="vWFA_dom_sf"/>
</dbReference>
<evidence type="ECO:0000313" key="13">
    <source>
        <dbReference type="Proteomes" id="UP000075809"/>
    </source>
</evidence>
<comment type="subcellular location">
    <subcellularLocation>
        <location evidence="1">Nucleus</location>
        <location evidence="1">Nucleolus</location>
    </subcellularLocation>
    <subcellularLocation>
        <location evidence="2">Nucleus</location>
        <location evidence="2">Nucleoplasm</location>
    </subcellularLocation>
</comment>
<feature type="compositionally biased region" description="Acidic residues" evidence="10">
    <location>
        <begin position="4176"/>
        <end position="4197"/>
    </location>
</feature>
<dbReference type="SMART" id="SM00327">
    <property type="entry name" value="VWA"/>
    <property type="match status" value="1"/>
</dbReference>
<dbReference type="PANTHER" id="PTHR48103">
    <property type="entry name" value="MIDASIN-RELATED"/>
    <property type="match status" value="1"/>
</dbReference>
<dbReference type="GO" id="GO:0016887">
    <property type="term" value="F:ATP hydrolysis activity"/>
    <property type="evidence" value="ECO:0007669"/>
    <property type="project" value="InterPro"/>
</dbReference>
<dbReference type="CDD" id="cd00009">
    <property type="entry name" value="AAA"/>
    <property type="match status" value="1"/>
</dbReference>
<feature type="compositionally biased region" description="Polar residues" evidence="10">
    <location>
        <begin position="4310"/>
        <end position="4339"/>
    </location>
</feature>
<dbReference type="FunFam" id="3.40.50.410:FF:000028">
    <property type="entry name" value="Midasin"/>
    <property type="match status" value="1"/>
</dbReference>
<comment type="similarity">
    <text evidence="3 9">Belongs to the midasin family.</text>
</comment>
<dbReference type="InterPro" id="IPR003593">
    <property type="entry name" value="AAA+_ATPase"/>
</dbReference>
<reference evidence="12 13" key="1">
    <citation type="submission" date="2015-09" db="EMBL/GenBank/DDBJ databases">
        <title>Trachymyrmex zeteki WGS genome.</title>
        <authorList>
            <person name="Nygaard S."/>
            <person name="Hu H."/>
            <person name="Boomsma J."/>
            <person name="Zhang G."/>
        </authorList>
    </citation>
    <scope>NUCLEOTIDE SEQUENCE [LARGE SCALE GENOMIC DNA]</scope>
    <source>
        <strain evidence="12">Tzet28-1</strain>
        <tissue evidence="12">Whole body</tissue>
    </source>
</reference>
<gene>
    <name evidence="12" type="ORF">ALC60_01275</name>
</gene>
<dbReference type="Pfam" id="PF21108">
    <property type="entry name" value="MDN1_4th"/>
    <property type="match status" value="1"/>
</dbReference>
<evidence type="ECO:0000256" key="2">
    <source>
        <dbReference type="ARBA" id="ARBA00004642"/>
    </source>
</evidence>
<dbReference type="GO" id="GO:0000027">
    <property type="term" value="P:ribosomal large subunit assembly"/>
    <property type="evidence" value="ECO:0007669"/>
    <property type="project" value="InterPro"/>
</dbReference>
<feature type="compositionally biased region" description="Basic and acidic residues" evidence="10">
    <location>
        <begin position="4270"/>
        <end position="4294"/>
    </location>
</feature>
<dbReference type="InterPro" id="IPR041190">
    <property type="entry name" value="Midasin_AAA_lid_5"/>
</dbReference>
<feature type="region of interest" description="Disordered" evidence="10">
    <location>
        <begin position="4065"/>
        <end position="4484"/>
    </location>
</feature>
<keyword evidence="5 9" id="KW-0547">Nucleotide-binding</keyword>
<proteinExistence type="inferred from homology"/>
<dbReference type="SUPFAM" id="SSF52540">
    <property type="entry name" value="P-loop containing nucleoside triphosphate hydrolases"/>
    <property type="match status" value="6"/>
</dbReference>
<dbReference type="InterPro" id="IPR048617">
    <property type="entry name" value="MDN1_AAA_lid_4"/>
</dbReference>
<feature type="compositionally biased region" description="Basic and acidic residues" evidence="10">
    <location>
        <begin position="4342"/>
        <end position="4366"/>
    </location>
</feature>
<dbReference type="GO" id="GO:0005730">
    <property type="term" value="C:nucleolus"/>
    <property type="evidence" value="ECO:0007669"/>
    <property type="project" value="UniProtKB-SubCell"/>
</dbReference>
<dbReference type="SMART" id="SM00382">
    <property type="entry name" value="AAA"/>
    <property type="match status" value="6"/>
</dbReference>
<feature type="compositionally biased region" description="Acidic residues" evidence="10">
    <location>
        <begin position="4260"/>
        <end position="4269"/>
    </location>
</feature>
<dbReference type="Pfam" id="PF07728">
    <property type="entry name" value="AAA_5"/>
    <property type="match status" value="8"/>
</dbReference>
<comment type="function">
    <text evidence="9">Nuclear chaperone required for maturation and nuclear export of pre-60S ribosome subunits.</text>
</comment>
<evidence type="ECO:0000256" key="5">
    <source>
        <dbReference type="ARBA" id="ARBA00022741"/>
    </source>
</evidence>
<accession>A0A151XGT3</accession>
<evidence type="ECO:0000313" key="12">
    <source>
        <dbReference type="EMBL" id="KYQ59609.1"/>
    </source>
</evidence>
<dbReference type="CDD" id="cd01460">
    <property type="entry name" value="vWA_midasin"/>
    <property type="match status" value="1"/>
</dbReference>
<sequence>MQPECTKDVVDCFPELLLGLISVAIPIEDLRSSALIDKNIIHRLNCVILGKLLDVNQDLLIYVLHYFDINPAPFELFDDSLDVIPLKKQNRRRFSCISEVSEYDIVIACHSILQSAVSHFKHKWNWSRFYKYLTNADDRVKWVALKCIAIVLNMSESTRLSCAQTFIPNFKKFLIDYEDKSINTSIICASFESMEDTVKNISSIVSVGGILLSTLGRNQSTYNLVPVSSTKKNLQSLAIAISSRKCICLQGPVGCGKTALVEYLARVTGHDMSNFIKVQLGDQTDSKMLLGMYRCTDVPGEFVWQPGVLTQAVIAGKWLLLEDVDSSALDVASVLSNLMETGTLCVPGYRDTIYVNSGFQLFVTQRLMTSITGIQKHVTGSSSLLQKHWLCLNVEPLSTDELVTLVQTLFPVLNTIATKIIDVFLLFSVGDHDSESNTYDAILSLKIGRQISTRDLIKWCSRAIVDFNVSSSDSLLKIFQDALDVFCCSVSNQEQRLNLAKAIARKLGIIMLKAEYFCNMYKPSIDLLPELLIAGRAKLTRKKAQYARIDIEKINFFFTRPSSCLLERIAICIKQKEPVLLVGETGTGKTSSIQYLARSTGHRLIVINMNQQSESADLLGGYKPVDLKFLISPIREEFEILFRSYFMIESNRKFLEHIALCHKQQKWKNLVILMNHNKKSQKKSDQDDIQTDLNMLKKWEKMLEKLDKLGTQVKSQYALAFSFIEGSLVRALRDGYWVLLDEINLANAETLECLSGLLEGSSESLPLLERGDGEPVKRHPDFTVFACMNPATDVGKRDLPVGLRNRFTEFYVDELTEQSDLELLVSSYLAELNLPEKHKAIMKFYLNVRKEAMSTLFDGTAHKPHYSLRTLCRALYISASNPCGNVLRSLYESFSLSFLTQLDYNSYPIVQRMIAKAILDNKNIKEILGIPIPKPKCSPGENYMYIEGYWVLQGSLTPETPSNYILTDSVRRNLKDLVRVVSIGKIPVLLQGDTSVGKTSLITYLAKTTGHVCVRINNHEHTDLQEYVGSYIADETGKLVFKEGVLVDAMRKGYWIILDELNLAPSDVLEALNRVLDDNRELFIPETQQVVKAHEHFMLFATQNPPGLYGGRKVLSRAFRNRFIELHFDEIPPNELQIILNQRCSMPESYCKQVINVMTDLQIRRKSTAAFAGKKGFVTLRDLFRWGERYRLAPDIGNKLYDWSQHLADEGYLVLAAKVRKVEEADEIRQVIRKHLKRDVDPDNLFTLNDKTSPVTRHILEEILKNNISGFNHIVWTYHMRRIAVLMKKSCQFKEPVLLVGETGGGKTTVCQLIAAINGQAMRSVNCHMHTESSDFLGNLRPVRDHTEDDQKLFEWVEGPLINAMRNGDLFLADEISLADDSVLERLNSLLEPERSLLLAEKGMESLHDEGNTVIVADEKFVFVGTMNPGGDYGKKELSPALRNRFTEVWCEGCMARSDLRDIIIHNLRIDLQTTRESIANAILRFTEWLQTTEVGKKLTVSIRDVLTWVNFINVSTDGTLLSKLMIGEAYYHGACLTYIDSLGSSSTGSESISKLKDFTEAALQFIKSEIETTMKSEFDMEAPIINKNVVVDASDIFGILPFYIKKGSYIFYENHAFTFTTPTAKLNTLKLLRALQLNKPILLEGSPGVGKTSLVSALAKATGHTLLRINLSDQTDVSDLFGADLPVEGGKGGEFAWRDGPFLRALRAGYWILLDELNLASQSVLEGLNACFDHRGEIYVPELGKTFSVKPGTRLFGCQNPLRQGGARRGLPRSFLNRFTQISVAALLEDDLKFILGVQFPQLPIELINCMVQFNSKLASEAGIVWGHIGSPWEMNLRDIIRWCETTIEADSNEFRNNKQYFNPGDSVELIYVNRMRTNEDRQKVYQIYQEMFSPEKYPLPPNQLPMHITTDKFFIGEVMLSRKNCSEPQDFNLLVLRDQKRTLKSLMQCVKMNWMSILVGASGSGKSSVIRLLAALTGQKLRSITVNSAMDTTEILGGFEQTDYNRHLEQLFEHVATLLIKSLQTKITIDKLEQVTELHERLEQVRHLFDENVAGRTMAAETKLFLHKIEELSKLVSAMKLWEPSREPELRDIESKLRNLSIFVEQDKCLNAGGKFEWVDSVLVKCLQDGTWLLVDQVNLCSPAVLDRLNGLLEPNGVLSIGERGIDSNGNVVTIKPHENFRLFLTMNPRYGEISRAMRNRGVEIYMLGSKENVNKDVIDSNSLLFNAGIMKSAHRDALLEIYDKMSEEIAWDQFNVVDLLQTAFLVKQRLLRGFSTEQSIRNACIDVYIKPRPLRDPRFREHLISLINEIVERHVTCDEAISVIDLDATTWSVKNLQDNSRLVIIRQQGLLLNAAVKIYESSLKSDSGNIGGNIITTKLLNDFCGLKEDEKFTLDVDVADILPYLLLNFYEQSSRDDASLRKELISKMLRGNAIFDDLEHKSALIAKVIALYCSESANARSSLPWDLWQLVGRITNDNDDNICRDTNKLLLLLYAYSMILKRDMLPKKTENKDLISIKLYSSIVNDGKLFSQLKNQPLITYFVQFLEQARSCINAILQDVNINIKEYIDLRKELKWFTRFERLGELTLTNKKEKSKGVFMNLDQISVLLRVHYKWLLKFLQCHVGGPVLLNLVLQLMLNKINQEKEKNVLPAIALGTYAAQVNQLQLLNEILWRNSISLTNKRCNSNNSDLATLKFYLHLYSSTFHKMNMEHDIKKQDGNCADDIKSSDYFKSVEELHETYNEINIIDDENEEENFFKTLQRGKGWMILGYIQLMLFGNLDLIDPVHKVELKLQYLEEDIADFRKSIYITMLQDRILGISAANEHPRFTEMRNCEKRLLKTRDDLNCLRAFRPAFVNFASLSKDSTDFRNRVGSYTLVKKHINNLYMIADKISRDCESTDLTIAETISREAEIWGLSVQRFAEQIRTKYLSAYPDVILPLLTALAQLNHGVFILINEIRRLISLRKSGEANLESLIYNLIRFPTIGRQQENLLNLSGLCVSTNMRSLIGKSSCSTDTFVRMQEQFRIFKSGLHELHNHVILNKSLTKPLWRDMNELLQQIVLIWKQQQLEEEKRAAEQDSLYKNKIESHNDTLTEEEELALEVRNLFPSYREKDFNDIEDKSQPSLDEKSIPTQLNEMESNFSGLVTKDDIREIQQIHSNIVTSFIATKWICNSSALTSSTNYIGSLIQRYNTVYGMLDNILPSLSEGLAVKLYNSLNLLVTLGLQASQEKSADRTLQENTWSEGRMRAYNFYKDCNVEEVKQCLPLCENILNHVDNLLKEWPEHPTLRSIRCIIERIYTFSVTSPVSRFLTGLELLLVKMHQWEENAHSGVSMTDHVLKLTQQIIYWRKLELSCWKGCLDATYENLRSDTSKWWFFLYALIESYISRSEKDNVQETNDEPITKQKLIESLEHFMNQSSLVEFESRLDLLLTFHCHVYYFDDSDNRNELLAILWNVYNYYKQFVDDVNARIAVLKAPIEKKLKDFVQIARWNDINYWAVKETVEKTHRTLHKLIKEFQNALKQIVSSCLTVKSGSYDVKAQFTSELITLLTKARKAPCLCKEIILVNSYPNVRKEIENFIESYMEQSVRLREMNIDRSLPKNKQKSQAKSILQQKKMTLANYFKKLTQMGISYRTGILTLKNNADKVIDFTVSPLDLSIIGQYFKLKKADQNMLTQWKGCEKYYYKSLIKLNALNAMLSTNQTDLGLQNIERCRGYSAHLMLIAHMQKITIVQSFDRFSSLRAQILNLSETREQDLNMLRQNRSDSTSNDSFMKRAESLKTLLITLEVGFEQLLLFLQCCPVESASNPNRSTLTLDANALPIIAASQNDEIWKNANAMLKDSLNSVKATAKHFHILFMPFEVLSIDHFEHSTHISFVSSKHFEFLEQCYIENAEQLKKENHTIERYESDLKHLINIILLVIQKKFKGIEEDMLHLNKKLSEENDINIEKETEEKLKLVKLVELLERDIKNELKLADTYNLISNLLLLIREFDDLQSANHCIRLLLNCLPLLEQYILLVQFYLNEQVASFRITCKILYLQLNVFLDLAANGFCVPKDLDLEESEMNDSEEKTEKGGMGLADGEGTKDVSDRIESEDQLEDARPADQEQEKQDDKTCKEEEKGINMSEDFDSKLQDMEKNDNDEEQSNDDEENDLDKEMGETEEGAQQLDKEIWGDDQESEEDNQQSDNENEEEGTGEQIGEKEMGARDDNGKRKQDDDDDTDDENRQEENKKEINELNEPEVDEDHMNLDEDGKEDNGGEDENPFDIDEMKKPPLEKQDIELEKESEETKENDPEENSSEDEGDNSNTGQSQSAQQESGHSGSSKQETVSAPQSNAMTKPVEKRKNPGESNEDRSLLDRFESTLKKLKTTYTQDEVSINEKEDDTSNADGNKAEMAQHIKDSEKFDDYTLDAATEDQIKQQASNTDKDKNEEEKKDDTMDVEMHEDKENDVTDDKINEHKPEKVSEIADNQCKKDSDGKRNMDNNQIETTVELEGETAETMKVERGNESTFHTMEWNIEENDLSFDYVERKRFEIERMLDEWTQVPSTEEATAAWNCLCSVTDAAARDLSEKLRLVLEPTQASRLKGDYKTGKRINMRKIIPYIASQFRKDKIWLRRTKPSKRDYQIVLALDDSSSMADNHSKELAFESLSLIGKAMTYLEVGQLSVISFGEKVKVLHPLGEAFTEQSGSRLIQEMRFDQKKTMIGQLVDFTVDMFESQCASSDNAKLLVVLSDGRGIFSEGKEKVNCAVRRARLVDIFLVFIIVDNPINKDSILDIRMPVFEKGKLLGIRSYMDNFPFPFYMILRDINTLPGVLSDALRQWFEVVGKIDT</sequence>